<name>A0A9D4CUS0_DREPO</name>
<reference evidence="1" key="2">
    <citation type="submission" date="2020-11" db="EMBL/GenBank/DDBJ databases">
        <authorList>
            <person name="McCartney M.A."/>
            <person name="Auch B."/>
            <person name="Kono T."/>
            <person name="Mallez S."/>
            <person name="Becker A."/>
            <person name="Gohl D.M."/>
            <person name="Silverstein K.A.T."/>
            <person name="Koren S."/>
            <person name="Bechman K.B."/>
            <person name="Herman A."/>
            <person name="Abrahante J.E."/>
            <person name="Garbe J."/>
        </authorList>
    </citation>
    <scope>NUCLEOTIDE SEQUENCE</scope>
    <source>
        <strain evidence="1">Duluth1</strain>
        <tissue evidence="1">Whole animal</tissue>
    </source>
</reference>
<comment type="caution">
    <text evidence="1">The sequence shown here is derived from an EMBL/GenBank/DDBJ whole genome shotgun (WGS) entry which is preliminary data.</text>
</comment>
<protein>
    <submittedName>
        <fullName evidence="1">Uncharacterized protein</fullName>
    </submittedName>
</protein>
<sequence>MEINSPEQRKRTIRSESDKYEFKENCLFCGTGAKFDTKRKGSEVYSVRTLEFQKTIKDFCMKRQDDWGEAVLCRLEFARDLPAVEAIYHQKCSINFRTGSDNNKRSHK</sequence>
<reference evidence="1" key="1">
    <citation type="journal article" date="2019" name="bioRxiv">
        <title>The Genome of the Zebra Mussel, Dreissena polymorpha: A Resource for Invasive Species Research.</title>
        <authorList>
            <person name="McCartney M.A."/>
            <person name="Auch B."/>
            <person name="Kono T."/>
            <person name="Mallez S."/>
            <person name="Zhang Y."/>
            <person name="Obille A."/>
            <person name="Becker A."/>
            <person name="Abrahante J.E."/>
            <person name="Garbe J."/>
            <person name="Badalamenti J.P."/>
            <person name="Herman A."/>
            <person name="Mangelson H."/>
            <person name="Liachko I."/>
            <person name="Sullivan S."/>
            <person name="Sone E.D."/>
            <person name="Koren S."/>
            <person name="Silverstein K.A.T."/>
            <person name="Beckman K.B."/>
            <person name="Gohl D.M."/>
        </authorList>
    </citation>
    <scope>NUCLEOTIDE SEQUENCE</scope>
    <source>
        <strain evidence="1">Duluth1</strain>
        <tissue evidence="1">Whole animal</tissue>
    </source>
</reference>
<evidence type="ECO:0000313" key="1">
    <source>
        <dbReference type="EMBL" id="KAH3731251.1"/>
    </source>
</evidence>
<proteinExistence type="predicted"/>
<evidence type="ECO:0000313" key="2">
    <source>
        <dbReference type="Proteomes" id="UP000828390"/>
    </source>
</evidence>
<dbReference type="EMBL" id="JAIWYP010000012">
    <property type="protein sequence ID" value="KAH3731251.1"/>
    <property type="molecule type" value="Genomic_DNA"/>
</dbReference>
<organism evidence="1 2">
    <name type="scientific">Dreissena polymorpha</name>
    <name type="common">Zebra mussel</name>
    <name type="synonym">Mytilus polymorpha</name>
    <dbReference type="NCBI Taxonomy" id="45954"/>
    <lineage>
        <taxon>Eukaryota</taxon>
        <taxon>Metazoa</taxon>
        <taxon>Spiralia</taxon>
        <taxon>Lophotrochozoa</taxon>
        <taxon>Mollusca</taxon>
        <taxon>Bivalvia</taxon>
        <taxon>Autobranchia</taxon>
        <taxon>Heteroconchia</taxon>
        <taxon>Euheterodonta</taxon>
        <taxon>Imparidentia</taxon>
        <taxon>Neoheterodontei</taxon>
        <taxon>Myida</taxon>
        <taxon>Dreissenoidea</taxon>
        <taxon>Dreissenidae</taxon>
        <taxon>Dreissena</taxon>
    </lineage>
</organism>
<keyword evidence="2" id="KW-1185">Reference proteome</keyword>
<dbReference type="Proteomes" id="UP000828390">
    <property type="component" value="Unassembled WGS sequence"/>
</dbReference>
<gene>
    <name evidence="1" type="ORF">DPMN_057259</name>
</gene>
<dbReference type="AlphaFoldDB" id="A0A9D4CUS0"/>
<accession>A0A9D4CUS0</accession>